<sequence>MFFQFPNDDKTPHTSVAVIEFSRDARHAASDLDALSAELQALSRLLNPLAQSISNAAASTIPSALVAQVNTALAGCEKVVEKIDENIQKYRRNRVFSQAAWALFGQADTNKLRTSLEQYNLALRLGMHAIATTLGASIKDDTAVIREYVAGIELNKKDILARVNSIRRTARFPSNPREKKIEDCIEDMATLSSYAETTYQGTILESTKIVPYPESLPPILEGGDAQPAWSARTELDHFDVTHSPDRRRIRLSDHLPSYFPVTILSRLVNLIPSYSTHNTFASPIEPLLHHAEGLVSGVPVTQNQRHPNKIP</sequence>
<evidence type="ECO:0000259" key="1">
    <source>
        <dbReference type="Pfam" id="PF17111"/>
    </source>
</evidence>
<reference evidence="2" key="1">
    <citation type="journal article" date="2023" name="Mol. Phylogenet. Evol.">
        <title>Genome-scale phylogeny and comparative genomics of the fungal order Sordariales.</title>
        <authorList>
            <person name="Hensen N."/>
            <person name="Bonometti L."/>
            <person name="Westerberg I."/>
            <person name="Brannstrom I.O."/>
            <person name="Guillou S."/>
            <person name="Cros-Aarteil S."/>
            <person name="Calhoun S."/>
            <person name="Haridas S."/>
            <person name="Kuo A."/>
            <person name="Mondo S."/>
            <person name="Pangilinan J."/>
            <person name="Riley R."/>
            <person name="LaButti K."/>
            <person name="Andreopoulos B."/>
            <person name="Lipzen A."/>
            <person name="Chen C."/>
            <person name="Yan M."/>
            <person name="Daum C."/>
            <person name="Ng V."/>
            <person name="Clum A."/>
            <person name="Steindorff A."/>
            <person name="Ohm R.A."/>
            <person name="Martin F."/>
            <person name="Silar P."/>
            <person name="Natvig D.O."/>
            <person name="Lalanne C."/>
            <person name="Gautier V."/>
            <person name="Ament-Velasquez S.L."/>
            <person name="Kruys A."/>
            <person name="Hutchinson M.I."/>
            <person name="Powell A.J."/>
            <person name="Barry K."/>
            <person name="Miller A.N."/>
            <person name="Grigoriev I.V."/>
            <person name="Debuchy R."/>
            <person name="Gladieux P."/>
            <person name="Hiltunen Thoren M."/>
            <person name="Johannesson H."/>
        </authorList>
    </citation>
    <scope>NUCLEOTIDE SEQUENCE</scope>
    <source>
        <strain evidence="2">CBS 232.78</strain>
    </source>
</reference>
<dbReference type="Pfam" id="PF17111">
    <property type="entry name" value="PigL_N"/>
    <property type="match status" value="1"/>
</dbReference>
<dbReference type="Proteomes" id="UP001285441">
    <property type="component" value="Unassembled WGS sequence"/>
</dbReference>
<feature type="domain" description="Azaphilone pigments biosynthesis cluster protein L N-terminal" evidence="1">
    <location>
        <begin position="23"/>
        <end position="182"/>
    </location>
</feature>
<dbReference type="EMBL" id="JAULSW010000002">
    <property type="protein sequence ID" value="KAK3390014.1"/>
    <property type="molecule type" value="Genomic_DNA"/>
</dbReference>
<protein>
    <recommendedName>
        <fullName evidence="1">Azaphilone pigments biosynthesis cluster protein L N-terminal domain-containing protein</fullName>
    </recommendedName>
</protein>
<dbReference type="AlphaFoldDB" id="A0AAE0NYL7"/>
<evidence type="ECO:0000313" key="3">
    <source>
        <dbReference type="Proteomes" id="UP001285441"/>
    </source>
</evidence>
<name>A0AAE0NYL7_9PEZI</name>
<accession>A0AAE0NYL7</accession>
<proteinExistence type="predicted"/>
<comment type="caution">
    <text evidence="2">The sequence shown here is derived from an EMBL/GenBank/DDBJ whole genome shotgun (WGS) entry which is preliminary data.</text>
</comment>
<organism evidence="2 3">
    <name type="scientific">Podospora didyma</name>
    <dbReference type="NCBI Taxonomy" id="330526"/>
    <lineage>
        <taxon>Eukaryota</taxon>
        <taxon>Fungi</taxon>
        <taxon>Dikarya</taxon>
        <taxon>Ascomycota</taxon>
        <taxon>Pezizomycotina</taxon>
        <taxon>Sordariomycetes</taxon>
        <taxon>Sordariomycetidae</taxon>
        <taxon>Sordariales</taxon>
        <taxon>Podosporaceae</taxon>
        <taxon>Podospora</taxon>
    </lineage>
</organism>
<reference evidence="2" key="2">
    <citation type="submission" date="2023-06" db="EMBL/GenBank/DDBJ databases">
        <authorList>
            <consortium name="Lawrence Berkeley National Laboratory"/>
            <person name="Haridas S."/>
            <person name="Hensen N."/>
            <person name="Bonometti L."/>
            <person name="Westerberg I."/>
            <person name="Brannstrom I.O."/>
            <person name="Guillou S."/>
            <person name="Cros-Aarteil S."/>
            <person name="Calhoun S."/>
            <person name="Kuo A."/>
            <person name="Mondo S."/>
            <person name="Pangilinan J."/>
            <person name="Riley R."/>
            <person name="LaButti K."/>
            <person name="Andreopoulos B."/>
            <person name="Lipzen A."/>
            <person name="Chen C."/>
            <person name="Yanf M."/>
            <person name="Daum C."/>
            <person name="Ng V."/>
            <person name="Clum A."/>
            <person name="Steindorff A."/>
            <person name="Ohm R."/>
            <person name="Martin F."/>
            <person name="Silar P."/>
            <person name="Natvig D."/>
            <person name="Lalanne C."/>
            <person name="Gautier V."/>
            <person name="Ament-velasquez S.L."/>
            <person name="Kruys A."/>
            <person name="Hutchinson M.I."/>
            <person name="Powell A.J."/>
            <person name="Barry K."/>
            <person name="Miller A.N."/>
            <person name="Grigoriev I.V."/>
            <person name="Debuchy R."/>
            <person name="Gladieux P."/>
            <person name="Thoren M.H."/>
            <person name="Johannesson H."/>
        </authorList>
    </citation>
    <scope>NUCLEOTIDE SEQUENCE</scope>
    <source>
        <strain evidence="2">CBS 232.78</strain>
    </source>
</reference>
<dbReference type="InterPro" id="IPR031348">
    <property type="entry name" value="PigL_N"/>
</dbReference>
<gene>
    <name evidence="2" type="ORF">B0H63DRAFT_538176</name>
</gene>
<evidence type="ECO:0000313" key="2">
    <source>
        <dbReference type="EMBL" id="KAK3390014.1"/>
    </source>
</evidence>
<keyword evidence="3" id="KW-1185">Reference proteome</keyword>